<feature type="compositionally biased region" description="Polar residues" evidence="1">
    <location>
        <begin position="355"/>
        <end position="372"/>
    </location>
</feature>
<evidence type="ECO:0000259" key="3">
    <source>
        <dbReference type="PROSITE" id="PS50125"/>
    </source>
</evidence>
<dbReference type="OrthoDB" id="552043at2759"/>
<dbReference type="Pfam" id="PF00211">
    <property type="entry name" value="Guanylate_cyc"/>
    <property type="match status" value="1"/>
</dbReference>
<feature type="region of interest" description="Disordered" evidence="1">
    <location>
        <begin position="714"/>
        <end position="734"/>
    </location>
</feature>
<feature type="domain" description="Guanylate cyclase" evidence="3">
    <location>
        <begin position="471"/>
        <end position="610"/>
    </location>
</feature>
<dbReference type="InterPro" id="IPR029787">
    <property type="entry name" value="Nucleotide_cyclase"/>
</dbReference>
<accession>A0A250WYI3</accession>
<dbReference type="Proteomes" id="UP000232323">
    <property type="component" value="Unassembled WGS sequence"/>
</dbReference>
<feature type="region of interest" description="Disordered" evidence="1">
    <location>
        <begin position="352"/>
        <end position="376"/>
    </location>
</feature>
<organism evidence="4 5">
    <name type="scientific">Chlamydomonas eustigma</name>
    <dbReference type="NCBI Taxonomy" id="1157962"/>
    <lineage>
        <taxon>Eukaryota</taxon>
        <taxon>Viridiplantae</taxon>
        <taxon>Chlorophyta</taxon>
        <taxon>core chlorophytes</taxon>
        <taxon>Chlorophyceae</taxon>
        <taxon>CS clade</taxon>
        <taxon>Chlamydomonadales</taxon>
        <taxon>Chlamydomonadaceae</taxon>
        <taxon>Chlamydomonas</taxon>
    </lineage>
</organism>
<feature type="chain" id="PRO_5011992984" description="Guanylate cyclase domain-containing protein" evidence="2">
    <location>
        <begin position="21"/>
        <end position="1531"/>
    </location>
</feature>
<feature type="region of interest" description="Disordered" evidence="1">
    <location>
        <begin position="912"/>
        <end position="931"/>
    </location>
</feature>
<dbReference type="SUPFAM" id="SSF55073">
    <property type="entry name" value="Nucleotide cyclase"/>
    <property type="match status" value="2"/>
</dbReference>
<dbReference type="PANTHER" id="PTHR43081">
    <property type="entry name" value="ADENYLATE CYCLASE, TERMINAL-DIFFERENTIATION SPECIFIC-RELATED"/>
    <property type="match status" value="1"/>
</dbReference>
<dbReference type="InterPro" id="IPR050697">
    <property type="entry name" value="Adenylyl/Guanylyl_Cyclase_3/4"/>
</dbReference>
<feature type="compositionally biased region" description="Acidic residues" evidence="1">
    <location>
        <begin position="1025"/>
        <end position="1037"/>
    </location>
</feature>
<dbReference type="GO" id="GO:0035556">
    <property type="term" value="P:intracellular signal transduction"/>
    <property type="evidence" value="ECO:0007669"/>
    <property type="project" value="InterPro"/>
</dbReference>
<feature type="region of interest" description="Disordered" evidence="1">
    <location>
        <begin position="242"/>
        <end position="281"/>
    </location>
</feature>
<dbReference type="PANTHER" id="PTHR43081:SF1">
    <property type="entry name" value="ADENYLATE CYCLASE, TERMINAL-DIFFERENTIATION SPECIFIC"/>
    <property type="match status" value="1"/>
</dbReference>
<feature type="region of interest" description="Disordered" evidence="1">
    <location>
        <begin position="1097"/>
        <end position="1155"/>
    </location>
</feature>
<evidence type="ECO:0000313" key="4">
    <source>
        <dbReference type="EMBL" id="GAX75845.1"/>
    </source>
</evidence>
<feature type="compositionally biased region" description="Polar residues" evidence="1">
    <location>
        <begin position="1306"/>
        <end position="1315"/>
    </location>
</feature>
<feature type="compositionally biased region" description="Polar residues" evidence="1">
    <location>
        <begin position="1009"/>
        <end position="1021"/>
    </location>
</feature>
<keyword evidence="5" id="KW-1185">Reference proteome</keyword>
<feature type="region of interest" description="Disordered" evidence="1">
    <location>
        <begin position="1274"/>
        <end position="1317"/>
    </location>
</feature>
<reference evidence="4 5" key="1">
    <citation type="submission" date="2017-08" db="EMBL/GenBank/DDBJ databases">
        <title>Acidophilic green algal genome provides insights into adaptation to an acidic environment.</title>
        <authorList>
            <person name="Hirooka S."/>
            <person name="Hirose Y."/>
            <person name="Kanesaki Y."/>
            <person name="Higuchi S."/>
            <person name="Fujiwara T."/>
            <person name="Onuma R."/>
            <person name="Era A."/>
            <person name="Ohbayashi R."/>
            <person name="Uzuka A."/>
            <person name="Nozaki H."/>
            <person name="Yoshikawa H."/>
            <person name="Miyagishima S.Y."/>
        </authorList>
    </citation>
    <scope>NUCLEOTIDE SEQUENCE [LARGE SCALE GENOMIC DNA]</scope>
    <source>
        <strain evidence="4 5">NIES-2499</strain>
    </source>
</reference>
<dbReference type="PROSITE" id="PS50125">
    <property type="entry name" value="GUANYLATE_CYCLASE_2"/>
    <property type="match status" value="1"/>
</dbReference>
<dbReference type="Gene3D" id="3.30.70.1230">
    <property type="entry name" value="Nucleotide cyclase"/>
    <property type="match status" value="2"/>
</dbReference>
<keyword evidence="2" id="KW-0732">Signal</keyword>
<feature type="compositionally biased region" description="Polar residues" evidence="1">
    <location>
        <begin position="991"/>
        <end position="1002"/>
    </location>
</feature>
<dbReference type="SMART" id="SM00044">
    <property type="entry name" value="CYCc"/>
    <property type="match status" value="1"/>
</dbReference>
<evidence type="ECO:0000256" key="1">
    <source>
        <dbReference type="SAM" id="MobiDB-lite"/>
    </source>
</evidence>
<name>A0A250WYI3_9CHLO</name>
<feature type="region of interest" description="Disordered" evidence="1">
    <location>
        <begin position="983"/>
        <end position="1039"/>
    </location>
</feature>
<dbReference type="EMBL" id="BEGY01000014">
    <property type="protein sequence ID" value="GAX75845.1"/>
    <property type="molecule type" value="Genomic_DNA"/>
</dbReference>
<feature type="compositionally biased region" description="Polar residues" evidence="1">
    <location>
        <begin position="714"/>
        <end position="729"/>
    </location>
</feature>
<sequence>MKHLFHLSFVLPCLFHLSSFHDPFDAVAWCCATQLALLNADWPELLLQHAKAGMQTVRELEEKHVAILAKRLGNSTLLSNWNHTLKKSSSASDHMSVNEIPMSGGSSRRRASTDVVLNHPVLNPMLFGTLADGSHGAYDSRRNIPDLLEVSTSSSWDRYTHLGIIFRGLRVRMAVATGISDVMQLHPVTHRVEYFGQVTRRAQAVSELPSGGQILIDSETFKGINAQLNRLSTVVTSSVGQKKTHKVPGLPSWLSQGAATPRHSMSVDSPRLHNKGSPPALTRNSIFKTAVTRTQLMRASIFGLQQQGDDLEAGMPRPSTNGLAQVRVPSRFATKPRVALNNRAAEDGLLGGETNAHSSEGTISPQALTPNNGEGGGEATLLASQRPKRLLVDEAVEVVDCGVFKLEAGGEVEYNDIVQVLIPGLEERARFLPHIERHGQLTPGYLDAPATALAPLGPVDHVEKRSYPNITLVFCALSKYAEMRSINGLLARQVLNVYTDTIRRSLMIMGGYECQELEGAFMIAFEVAEDAVEWCLMVQELVMEVPWASEVLSLPDSSEIRDAVGGDTLWYGPRVKMGVYEGMPAKVTPHSTTGRADYFGPLVNRAARFCHAAAQGGQVIVSRDLIESMIEQWVGSEQLLQAGKRMANNQQQQHLLEGAVPGAAADLMADCFSTQAITPVWTMPQDHELLLTAVRHKQAGSIDLGDKRSIQVSEPGSTFPATLQHSSSKGGRVPSKSTVGILMEDELNKSFLDTSKVRRLISRSRDPWRSLRSSMEEPRQSAAKATRSAGLQQYVQDQGLVQLTVTLENSMSGGYSHTGSGLLLMMTAQDENELQEAAAAAAAAESGIHAMAPYASGDLTPVDSPTAIHLLRGVRAASSALAVAQRDEMAVASPFALALQAAFASMQPDEVPNTFDEDMSGSRAAKRALPPRRASQIPALLAAQEAIELSIPRHHSARMASAMRGVRSSTTCADLRQLIRQQQIARKESGTRSSISTNTNGAASLRHMPSSSAFRSGSLTRINDDPLEGEDEGENEGESYNAARVGEAAAAADSCSPAVVVQGQEAPELLSSCGPSTLEPSFSSSLKAWGPLIQSQGSSSLPHDAMAPGITKTSSEEVTGPSNTVQFDSMGSSQQQPGCIRMSQEGTQDQGALRKQQGLPLVQQPSLLLSGGSSLSLLGGSEQGLSAAAATYSAMTPTTATLPTGGGRQYPLLSGTGSFTMIDRQPAGMPKRSAPRSRFSHQNLSQVVLAARANLPLPSTSTSSEHPNQHLQVVKEAASTSAGGQRGRPGDALSASSRTHQKASDICTSGSNPKISPSHELDTIVAISPPLPSVSVKVLQHNLLAPHTLQNSVLPYVAQSGYHNYSSSQKRSDPGVKICTSLSSQHSGTYTASAPLLYTATTTTTNTTTTPAHALTSPRSSDSFRFPKTAGAVDISDVSLLPLSCITQRLRCGRWLWAGALHVDDLGLFKFKGVMGHHAVCSVTTQRTMGRMFNTCIKKSKGEQVQSGLGPLFKVVLSPHPEVTSDELCDT</sequence>
<evidence type="ECO:0000313" key="5">
    <source>
        <dbReference type="Proteomes" id="UP000232323"/>
    </source>
</evidence>
<feature type="signal peptide" evidence="2">
    <location>
        <begin position="1"/>
        <end position="20"/>
    </location>
</feature>
<feature type="compositionally biased region" description="Polar residues" evidence="1">
    <location>
        <begin position="1111"/>
        <end position="1137"/>
    </location>
</feature>
<proteinExistence type="predicted"/>
<dbReference type="InterPro" id="IPR001054">
    <property type="entry name" value="A/G_cyclase"/>
</dbReference>
<protein>
    <recommendedName>
        <fullName evidence="3">Guanylate cyclase domain-containing protein</fullName>
    </recommendedName>
</protein>
<gene>
    <name evidence="4" type="ORF">CEUSTIGMA_g3288.t1</name>
</gene>
<dbReference type="GO" id="GO:0009190">
    <property type="term" value="P:cyclic nucleotide biosynthetic process"/>
    <property type="evidence" value="ECO:0007669"/>
    <property type="project" value="InterPro"/>
</dbReference>
<comment type="caution">
    <text evidence="4">The sequence shown here is derived from an EMBL/GenBank/DDBJ whole genome shotgun (WGS) entry which is preliminary data.</text>
</comment>
<evidence type="ECO:0000256" key="2">
    <source>
        <dbReference type="SAM" id="SignalP"/>
    </source>
</evidence>